<dbReference type="HOGENOM" id="CLU_000288_135_6_11"/>
<feature type="transmembrane region" description="Helical" evidence="9">
    <location>
        <begin position="622"/>
        <end position="643"/>
    </location>
</feature>
<evidence type="ECO:0000256" key="3">
    <source>
        <dbReference type="ARBA" id="ARBA00022679"/>
    </source>
</evidence>
<dbReference type="InterPro" id="IPR017441">
    <property type="entry name" value="Protein_kinase_ATP_BS"/>
</dbReference>
<dbReference type="STRING" id="857290.HMPREF9156_00778"/>
<evidence type="ECO:0000313" key="12">
    <source>
        <dbReference type="Proteomes" id="UP000006415"/>
    </source>
</evidence>
<evidence type="ECO:0000256" key="9">
    <source>
        <dbReference type="SAM" id="Phobius"/>
    </source>
</evidence>
<evidence type="ECO:0000256" key="4">
    <source>
        <dbReference type="ARBA" id="ARBA00022741"/>
    </source>
</evidence>
<organism evidence="11 12">
    <name type="scientific">Scardovia wiggsiae F0424</name>
    <dbReference type="NCBI Taxonomy" id="857290"/>
    <lineage>
        <taxon>Bacteria</taxon>
        <taxon>Bacillati</taxon>
        <taxon>Actinomycetota</taxon>
        <taxon>Actinomycetes</taxon>
        <taxon>Bifidobacteriales</taxon>
        <taxon>Bifidobacteriaceae</taxon>
        <taxon>Scardovia</taxon>
    </lineage>
</organism>
<dbReference type="OrthoDB" id="9762169at2"/>
<dbReference type="Proteomes" id="UP000006415">
    <property type="component" value="Unassembled WGS sequence"/>
</dbReference>
<evidence type="ECO:0000259" key="10">
    <source>
        <dbReference type="PROSITE" id="PS50011"/>
    </source>
</evidence>
<dbReference type="PROSITE" id="PS00108">
    <property type="entry name" value="PROTEIN_KINASE_ST"/>
    <property type="match status" value="1"/>
</dbReference>
<keyword evidence="5" id="KW-0418">Kinase</keyword>
<dbReference type="SMART" id="SM00220">
    <property type="entry name" value="S_TKc"/>
    <property type="match status" value="1"/>
</dbReference>
<evidence type="ECO:0000256" key="6">
    <source>
        <dbReference type="ARBA" id="ARBA00022840"/>
    </source>
</evidence>
<dbReference type="GO" id="GO:0005524">
    <property type="term" value="F:ATP binding"/>
    <property type="evidence" value="ECO:0007669"/>
    <property type="project" value="UniProtKB-UniRule"/>
</dbReference>
<dbReference type="AlphaFoldDB" id="J0DF39"/>
<dbReference type="EC" id="2.7.11.1" evidence="1"/>
<dbReference type="PANTHER" id="PTHR43289:SF6">
    <property type="entry name" value="SERINE_THREONINE-PROTEIN KINASE NEKL-3"/>
    <property type="match status" value="1"/>
</dbReference>
<reference evidence="11 12" key="1">
    <citation type="submission" date="2012-01" db="EMBL/GenBank/DDBJ databases">
        <title>The Genome Sequence of Scardovia wiggsiae F0424.</title>
        <authorList>
            <consortium name="The Broad Institute Genome Sequencing Platform"/>
            <person name="Earl A."/>
            <person name="Ward D."/>
            <person name="Feldgarden M."/>
            <person name="Gevers D."/>
            <person name="Izard J."/>
            <person name="Ganesan A."/>
            <person name="Baranova O.V."/>
            <person name="Blanton J.M."/>
            <person name="Tanner A.C."/>
            <person name="Mathney J."/>
            <person name="Dewhirst F.E."/>
            <person name="Young S.K."/>
            <person name="Zeng Q."/>
            <person name="Gargeya S."/>
            <person name="Fitzgerald M."/>
            <person name="Haas B."/>
            <person name="Abouelleil A."/>
            <person name="Alvarado L."/>
            <person name="Arachchi H.M."/>
            <person name="Berlin A."/>
            <person name="Chapman S.B."/>
            <person name="Gearin G."/>
            <person name="Goldberg J."/>
            <person name="Griggs A."/>
            <person name="Gujja S."/>
            <person name="Hansen M."/>
            <person name="Heiman D."/>
            <person name="Howarth C."/>
            <person name="Larimer J."/>
            <person name="Lui A."/>
            <person name="MacDonald P.J.P."/>
            <person name="McCowen C."/>
            <person name="Montmayeur A."/>
            <person name="Murphy C."/>
            <person name="Neiman D."/>
            <person name="Pearson M."/>
            <person name="Priest M."/>
            <person name="Roberts A."/>
            <person name="Saif S."/>
            <person name="Shea T."/>
            <person name="Sisk P."/>
            <person name="Stolte C."/>
            <person name="Sykes S."/>
            <person name="Wortman J."/>
            <person name="Nusbaum C."/>
            <person name="Birren B."/>
        </authorList>
    </citation>
    <scope>NUCLEOTIDE SEQUENCE [LARGE SCALE GENOMIC DNA]</scope>
    <source>
        <strain evidence="11 12">F0424</strain>
    </source>
</reference>
<feature type="region of interest" description="Disordered" evidence="8">
    <location>
        <begin position="369"/>
        <end position="409"/>
    </location>
</feature>
<feature type="compositionally biased region" description="Low complexity" evidence="8">
    <location>
        <begin position="323"/>
        <end position="341"/>
    </location>
</feature>
<evidence type="ECO:0000256" key="2">
    <source>
        <dbReference type="ARBA" id="ARBA00022527"/>
    </source>
</evidence>
<dbReference type="GO" id="GO:0004674">
    <property type="term" value="F:protein serine/threonine kinase activity"/>
    <property type="evidence" value="ECO:0007669"/>
    <property type="project" value="UniProtKB-KW"/>
</dbReference>
<feature type="binding site" evidence="7">
    <location>
        <position position="46"/>
    </location>
    <ligand>
        <name>ATP</name>
        <dbReference type="ChEBI" id="CHEBI:30616"/>
    </ligand>
</feature>
<dbReference type="InterPro" id="IPR008271">
    <property type="entry name" value="Ser/Thr_kinase_AS"/>
</dbReference>
<evidence type="ECO:0000256" key="1">
    <source>
        <dbReference type="ARBA" id="ARBA00012513"/>
    </source>
</evidence>
<dbReference type="eggNOG" id="COG0515">
    <property type="taxonomic scope" value="Bacteria"/>
</dbReference>
<keyword evidence="9" id="KW-1133">Transmembrane helix</keyword>
<accession>J0DF39</accession>
<dbReference type="InterPro" id="IPR011009">
    <property type="entry name" value="Kinase-like_dom_sf"/>
</dbReference>
<dbReference type="Pfam" id="PF00069">
    <property type="entry name" value="Pkinase"/>
    <property type="match status" value="1"/>
</dbReference>
<dbReference type="PROSITE" id="PS50011">
    <property type="entry name" value="PROTEIN_KINASE_DOM"/>
    <property type="match status" value="1"/>
</dbReference>
<dbReference type="Gene3D" id="1.10.510.10">
    <property type="entry name" value="Transferase(Phosphotransferase) domain 1"/>
    <property type="match status" value="1"/>
</dbReference>
<dbReference type="EMBL" id="AGZS01000003">
    <property type="protein sequence ID" value="EJD64903.1"/>
    <property type="molecule type" value="Genomic_DNA"/>
</dbReference>
<feature type="compositionally biased region" description="Acidic residues" evidence="8">
    <location>
        <begin position="287"/>
        <end position="297"/>
    </location>
</feature>
<evidence type="ECO:0000313" key="11">
    <source>
        <dbReference type="EMBL" id="EJD64903.1"/>
    </source>
</evidence>
<dbReference type="SUPFAM" id="SSF56112">
    <property type="entry name" value="Protein kinase-like (PK-like)"/>
    <property type="match status" value="1"/>
</dbReference>
<dbReference type="CDD" id="cd14014">
    <property type="entry name" value="STKc_PknB_like"/>
    <property type="match status" value="1"/>
</dbReference>
<sequence length="737" mass="78431">MSDMNTLDLEPGNIVGGYTLVSRLGGGAMGTVWRVKDDGGQIYAMKILRDSFAEEDAGDPGSAESRERATARERFRREGLALKRIDHPGVCQIVDMELDDSLAFIVTELVNGLNLRDDVRDNGPYAGEDLARLAEKLIDAVDAVHAAGIIHRDIKPTNVMISARGPILVDFGIAMGEGESHVTRTGLVMGTPGFIAPEIIDGAESDEATDWWSVASVLGFAAMGEPVYGTKPMMAVLEREAAGNANLSGLPPRTTYMLREALDPDRMKRCSAQELLHTIRQDAMEGAWEEDSGDPGTDEVVPPFYSSSAGPANPRKLWTDPVADPVADPAGGTPAADGTPGNADGHDGRTRILASHRYPLIHDVHDGSTEALSSASMPGETQIIQPDTPAAGRESRSSYSGDPMKEDTYVSPTRVYRPDVPDISAPRTELYPQGYVQAPPPYPAMMPVQAAQPTYSQMQMGQPLLQPAFTAPPAMQQNPVIPAEQVMWWYRRHSLLPIVITAAPLALLAAAAPCISFIFVFLIFWGMATAGYAAHARERRRENNGGVFKRSDNARTLIGLPWNAAKGLIPAAGAAAVGWAGWAATLAFLSLVCNAVSGYTHVSLKLGSEPSTLFIPLPAGRLASLSGGILVLSFLAGWVCALASRPALIIRCGFGAVRNADIPGYPQNSHLQGSRDSAGGYSPQSIGGSSPSQSKALGIRRKTLVSAIIWLIAVLIAAGYILPGIIDWAPLVVSYAG</sequence>
<feature type="region of interest" description="Disordered" evidence="8">
    <location>
        <begin position="670"/>
        <end position="693"/>
    </location>
</feature>
<keyword evidence="3" id="KW-0808">Transferase</keyword>
<dbReference type="Gene3D" id="3.30.200.20">
    <property type="entry name" value="Phosphorylase Kinase, domain 1"/>
    <property type="match status" value="1"/>
</dbReference>
<keyword evidence="9" id="KW-0812">Transmembrane</keyword>
<evidence type="ECO:0000256" key="8">
    <source>
        <dbReference type="SAM" id="MobiDB-lite"/>
    </source>
</evidence>
<feature type="transmembrane region" description="Helical" evidence="9">
    <location>
        <begin position="505"/>
        <end position="534"/>
    </location>
</feature>
<gene>
    <name evidence="11" type="ORF">HMPREF9156_00778</name>
</gene>
<feature type="transmembrane region" description="Helical" evidence="9">
    <location>
        <begin position="704"/>
        <end position="726"/>
    </location>
</feature>
<keyword evidence="2" id="KW-0723">Serine/threonine-protein kinase</keyword>
<keyword evidence="9" id="KW-0472">Membrane</keyword>
<protein>
    <recommendedName>
        <fullName evidence="1">non-specific serine/threonine protein kinase</fullName>
        <ecNumber evidence="1">2.7.11.1</ecNumber>
    </recommendedName>
</protein>
<feature type="compositionally biased region" description="Low complexity" evidence="8">
    <location>
        <begin position="679"/>
        <end position="693"/>
    </location>
</feature>
<proteinExistence type="predicted"/>
<feature type="transmembrane region" description="Helical" evidence="9">
    <location>
        <begin position="576"/>
        <end position="602"/>
    </location>
</feature>
<keyword evidence="6 7" id="KW-0067">ATP-binding</keyword>
<name>J0DF39_9BIFI</name>
<evidence type="ECO:0000256" key="7">
    <source>
        <dbReference type="PROSITE-ProRule" id="PRU10141"/>
    </source>
</evidence>
<dbReference type="InterPro" id="IPR000719">
    <property type="entry name" value="Prot_kinase_dom"/>
</dbReference>
<dbReference type="PANTHER" id="PTHR43289">
    <property type="entry name" value="MITOGEN-ACTIVATED PROTEIN KINASE KINASE KINASE 20-RELATED"/>
    <property type="match status" value="1"/>
</dbReference>
<comment type="caution">
    <text evidence="11">The sequence shown here is derived from an EMBL/GenBank/DDBJ whole genome shotgun (WGS) entry which is preliminary data.</text>
</comment>
<feature type="region of interest" description="Disordered" evidence="8">
    <location>
        <begin position="286"/>
        <end position="349"/>
    </location>
</feature>
<evidence type="ECO:0000256" key="5">
    <source>
        <dbReference type="ARBA" id="ARBA00022777"/>
    </source>
</evidence>
<dbReference type="RefSeq" id="WP_007147842.1">
    <property type="nucleotide sequence ID" value="NZ_AKCI01000001.1"/>
</dbReference>
<dbReference type="PROSITE" id="PS00107">
    <property type="entry name" value="PROTEIN_KINASE_ATP"/>
    <property type="match status" value="1"/>
</dbReference>
<feature type="domain" description="Protein kinase" evidence="10">
    <location>
        <begin position="18"/>
        <end position="284"/>
    </location>
</feature>
<keyword evidence="4 7" id="KW-0547">Nucleotide-binding</keyword>
<keyword evidence="12" id="KW-1185">Reference proteome</keyword>